<dbReference type="Gene3D" id="1.20.5.710">
    <property type="entry name" value="Single helix bin"/>
    <property type="match status" value="1"/>
</dbReference>
<proteinExistence type="inferred from homology"/>
<organism evidence="7 8">
    <name type="scientific">Tautonia sociabilis</name>
    <dbReference type="NCBI Taxonomy" id="2080755"/>
    <lineage>
        <taxon>Bacteria</taxon>
        <taxon>Pseudomonadati</taxon>
        <taxon>Planctomycetota</taxon>
        <taxon>Planctomycetia</taxon>
        <taxon>Isosphaerales</taxon>
        <taxon>Isosphaeraceae</taxon>
        <taxon>Tautonia</taxon>
    </lineage>
</organism>
<dbReference type="InterPro" id="IPR014719">
    <property type="entry name" value="Ribosomal_bL12_C/ClpS-like"/>
</dbReference>
<dbReference type="InterPro" id="IPR036235">
    <property type="entry name" value="Ribosomal_bL12_oligo_N_sf"/>
</dbReference>
<keyword evidence="8" id="KW-1185">Reference proteome</keyword>
<dbReference type="CDD" id="cd00387">
    <property type="entry name" value="Ribosomal_L7_L12"/>
    <property type="match status" value="1"/>
</dbReference>
<dbReference type="Proteomes" id="UP000280296">
    <property type="component" value="Unassembled WGS sequence"/>
</dbReference>
<evidence type="ECO:0000256" key="1">
    <source>
        <dbReference type="ARBA" id="ARBA00007197"/>
    </source>
</evidence>
<dbReference type="HAMAP" id="MF_00368">
    <property type="entry name" value="Ribosomal_bL12"/>
    <property type="match status" value="1"/>
</dbReference>
<keyword evidence="2 4" id="KW-0689">Ribosomal protein</keyword>
<dbReference type="RefSeq" id="WP_126724244.1">
    <property type="nucleotide sequence ID" value="NZ_RYZH01000007.1"/>
</dbReference>
<gene>
    <name evidence="4" type="primary">rplL</name>
    <name evidence="7" type="ORF">TsocGM_05180</name>
</gene>
<dbReference type="Gene3D" id="3.30.1390.10">
    <property type="match status" value="1"/>
</dbReference>
<name>A0A432MNS0_9BACT</name>
<evidence type="ECO:0000259" key="6">
    <source>
        <dbReference type="Pfam" id="PF16320"/>
    </source>
</evidence>
<dbReference type="InterPro" id="IPR008932">
    <property type="entry name" value="Ribosomal_bL12_oligo"/>
</dbReference>
<dbReference type="FunFam" id="3.30.1390.10:FF:000001">
    <property type="entry name" value="50S ribosomal protein L7/L12"/>
    <property type="match status" value="1"/>
</dbReference>
<dbReference type="OrthoDB" id="9811748at2"/>
<dbReference type="Pfam" id="PF16320">
    <property type="entry name" value="Ribosomal_L12_N"/>
    <property type="match status" value="1"/>
</dbReference>
<evidence type="ECO:0000259" key="5">
    <source>
        <dbReference type="Pfam" id="PF00542"/>
    </source>
</evidence>
<evidence type="ECO:0000313" key="7">
    <source>
        <dbReference type="EMBL" id="RUL88756.1"/>
    </source>
</evidence>
<comment type="caution">
    <text evidence="7">The sequence shown here is derived from an EMBL/GenBank/DDBJ whole genome shotgun (WGS) entry which is preliminary data.</text>
</comment>
<dbReference type="GO" id="GO:0003735">
    <property type="term" value="F:structural constituent of ribosome"/>
    <property type="evidence" value="ECO:0007669"/>
    <property type="project" value="InterPro"/>
</dbReference>
<reference evidence="7 8" key="2">
    <citation type="submission" date="2019-01" db="EMBL/GenBank/DDBJ databases">
        <title>Tautonia sociabilis, a novel thermotolerant planctomycete of Isosphaeraceae family, isolated from a 4000 m deep subterranean habitat.</title>
        <authorList>
            <person name="Kovaleva O.L."/>
            <person name="Elcheninov A.G."/>
            <person name="Van Heerden E."/>
            <person name="Toshchakov S.V."/>
            <person name="Novikov A."/>
            <person name="Bonch-Osmolovskaya E.A."/>
            <person name="Kublanov I.V."/>
        </authorList>
    </citation>
    <scope>NUCLEOTIDE SEQUENCE [LARGE SCALE GENOMIC DNA]</scope>
    <source>
        <strain evidence="7 8">GM2012</strain>
    </source>
</reference>
<evidence type="ECO:0000256" key="3">
    <source>
        <dbReference type="ARBA" id="ARBA00023274"/>
    </source>
</evidence>
<evidence type="ECO:0000256" key="4">
    <source>
        <dbReference type="HAMAP-Rule" id="MF_00368"/>
    </source>
</evidence>
<evidence type="ECO:0000256" key="2">
    <source>
        <dbReference type="ARBA" id="ARBA00022980"/>
    </source>
</evidence>
<dbReference type="SUPFAM" id="SSF54736">
    <property type="entry name" value="ClpS-like"/>
    <property type="match status" value="1"/>
</dbReference>
<dbReference type="SUPFAM" id="SSF48300">
    <property type="entry name" value="Ribosomal protein L7/12, oligomerisation (N-terminal) domain"/>
    <property type="match status" value="1"/>
</dbReference>
<dbReference type="GO" id="GO:0006412">
    <property type="term" value="P:translation"/>
    <property type="evidence" value="ECO:0007669"/>
    <property type="project" value="UniProtKB-UniRule"/>
</dbReference>
<feature type="domain" description="Large ribosomal subunit protein bL12 oligomerization" evidence="6">
    <location>
        <begin position="14"/>
        <end position="60"/>
    </location>
</feature>
<feature type="domain" description="Large ribosomal subunit protein bL12 C-terminal" evidence="5">
    <location>
        <begin position="72"/>
        <end position="138"/>
    </location>
</feature>
<dbReference type="EMBL" id="RYZH01000007">
    <property type="protein sequence ID" value="RUL88756.1"/>
    <property type="molecule type" value="Genomic_DNA"/>
</dbReference>
<dbReference type="PANTHER" id="PTHR45987">
    <property type="entry name" value="39S RIBOSOMAL PROTEIN L12"/>
    <property type="match status" value="1"/>
</dbReference>
<evidence type="ECO:0000313" key="8">
    <source>
        <dbReference type="Proteomes" id="UP000280296"/>
    </source>
</evidence>
<comment type="similarity">
    <text evidence="1 4">Belongs to the bacterial ribosomal protein bL12 family.</text>
</comment>
<reference evidence="7 8" key="1">
    <citation type="submission" date="2018-12" db="EMBL/GenBank/DDBJ databases">
        <authorList>
            <person name="Toschakov S.V."/>
        </authorList>
    </citation>
    <scope>NUCLEOTIDE SEQUENCE [LARGE SCALE GENOMIC DNA]</scope>
    <source>
        <strain evidence="7 8">GM2012</strain>
    </source>
</reference>
<dbReference type="InterPro" id="IPR000206">
    <property type="entry name" value="Ribosomal_bL12"/>
</dbReference>
<dbReference type="GO" id="GO:0022625">
    <property type="term" value="C:cytosolic large ribosomal subunit"/>
    <property type="evidence" value="ECO:0007669"/>
    <property type="project" value="TreeGrafter"/>
</dbReference>
<dbReference type="Pfam" id="PF00542">
    <property type="entry name" value="Ribosomal_L12"/>
    <property type="match status" value="1"/>
</dbReference>
<keyword evidence="3 4" id="KW-0687">Ribonucleoprotein</keyword>
<comment type="subunit">
    <text evidence="4">Homodimer. Part of the ribosomal stalk of the 50S ribosomal subunit. Forms a multimeric L10(L12)X complex, where L10 forms an elongated spine to which 2 to 4 L12 dimers bind in a sequential fashion. Binds GTP-bound translation factors.</text>
</comment>
<dbReference type="NCBIfam" id="TIGR00855">
    <property type="entry name" value="L12"/>
    <property type="match status" value="1"/>
</dbReference>
<dbReference type="GO" id="GO:0003729">
    <property type="term" value="F:mRNA binding"/>
    <property type="evidence" value="ECO:0007669"/>
    <property type="project" value="TreeGrafter"/>
</dbReference>
<protein>
    <recommendedName>
        <fullName evidence="4">Large ribosomal subunit protein bL12</fullName>
    </recommendedName>
</protein>
<dbReference type="PANTHER" id="PTHR45987:SF4">
    <property type="entry name" value="LARGE RIBOSOMAL SUBUNIT PROTEIN BL12M"/>
    <property type="match status" value="1"/>
</dbReference>
<accession>A0A432MNS0</accession>
<dbReference type="AlphaFoldDB" id="A0A432MNS0"/>
<dbReference type="InterPro" id="IPR013823">
    <property type="entry name" value="Ribosomal_bL12_C"/>
</dbReference>
<comment type="function">
    <text evidence="4">Forms part of the ribosomal stalk which helps the ribosome interact with GTP-bound translation factors. Is thus essential for accurate translation.</text>
</comment>
<sequence length="138" mass="14018">MATDAPAREFAENIKTLGESIVKLTVLEAKALGDYLEEVHGIKAAAAAVAVAGPATGGGGDAAPAAAEKTEFDVILENAGAQKIQVIKVVRAATALGLKEAKELVDGAPKPIKTGISKEDAEKLKKELEEAGGTASIK</sequence>